<dbReference type="Pfam" id="PF00480">
    <property type="entry name" value="ROK"/>
    <property type="match status" value="1"/>
</dbReference>
<gene>
    <name evidence="2" type="ORF">ACFQ4R_01525</name>
</gene>
<dbReference type="Proteomes" id="UP001597191">
    <property type="component" value="Unassembled WGS sequence"/>
</dbReference>
<reference evidence="3" key="1">
    <citation type="journal article" date="2019" name="Int. J. Syst. Evol. Microbiol.">
        <title>The Global Catalogue of Microorganisms (GCM) 10K type strain sequencing project: providing services to taxonomists for standard genome sequencing and annotation.</title>
        <authorList>
            <consortium name="The Broad Institute Genomics Platform"/>
            <consortium name="The Broad Institute Genome Sequencing Center for Infectious Disease"/>
            <person name="Wu L."/>
            <person name="Ma J."/>
        </authorList>
    </citation>
    <scope>NUCLEOTIDE SEQUENCE [LARGE SCALE GENOMIC DNA]</scope>
    <source>
        <strain evidence="3">CCM 8937</strain>
    </source>
</reference>
<accession>A0ABW4BJ99</accession>
<evidence type="ECO:0000313" key="2">
    <source>
        <dbReference type="EMBL" id="MFD1410304.1"/>
    </source>
</evidence>
<dbReference type="Gene3D" id="3.30.420.40">
    <property type="match status" value="2"/>
</dbReference>
<comment type="similarity">
    <text evidence="1">Belongs to the ROK (NagC/XylR) family.</text>
</comment>
<name>A0ABW4BJ99_9LACO</name>
<dbReference type="EMBL" id="JBHTOH010000014">
    <property type="protein sequence ID" value="MFD1410304.1"/>
    <property type="molecule type" value="Genomic_DNA"/>
</dbReference>
<dbReference type="PANTHER" id="PTHR18964">
    <property type="entry name" value="ROK (REPRESSOR, ORF, KINASE) FAMILY"/>
    <property type="match status" value="1"/>
</dbReference>
<evidence type="ECO:0000256" key="1">
    <source>
        <dbReference type="ARBA" id="ARBA00006479"/>
    </source>
</evidence>
<dbReference type="SUPFAM" id="SSF53067">
    <property type="entry name" value="Actin-like ATPase domain"/>
    <property type="match status" value="1"/>
</dbReference>
<evidence type="ECO:0000313" key="3">
    <source>
        <dbReference type="Proteomes" id="UP001597191"/>
    </source>
</evidence>
<sequence>MKFLCFDVGGTFVKYALFNEQADFLAKDKYPTDSSTPDKFFTQMAQIASQYDDLTAIGISFPGFINTETGVAVRAGALGQLDGQNIVAALQAKLNHPVPIAIENDAKCAALAEKLNGNAQDVHDFAVITLGTGVGGGIVINDEVLHGEGFRADEFGMMVTDYTSRGVATLHDLASTSALVKSYATAKKLPVDQVSGEQIMADLANPETKAIVENWAVHVAIAIFNLVVTNAPQRILIGGGISQNPLVMPFIKAALKKMPSWSDFHADVVVCAHHNDSGLIGALALATKTVKEAS</sequence>
<comment type="caution">
    <text evidence="2">The sequence shown here is derived from an EMBL/GenBank/DDBJ whole genome shotgun (WGS) entry which is preliminary data.</text>
</comment>
<dbReference type="InterPro" id="IPR000600">
    <property type="entry name" value="ROK"/>
</dbReference>
<proteinExistence type="inferred from homology"/>
<dbReference type="CDD" id="cd24152">
    <property type="entry name" value="ASKHA_NBD_ROK-like"/>
    <property type="match status" value="1"/>
</dbReference>
<organism evidence="2 3">
    <name type="scientific">Lapidilactobacillus gannanensis</name>
    <dbReference type="NCBI Taxonomy" id="2486002"/>
    <lineage>
        <taxon>Bacteria</taxon>
        <taxon>Bacillati</taxon>
        <taxon>Bacillota</taxon>
        <taxon>Bacilli</taxon>
        <taxon>Lactobacillales</taxon>
        <taxon>Lactobacillaceae</taxon>
        <taxon>Lapidilactobacillus</taxon>
    </lineage>
</organism>
<keyword evidence="3" id="KW-1185">Reference proteome</keyword>
<dbReference type="InterPro" id="IPR043129">
    <property type="entry name" value="ATPase_NBD"/>
</dbReference>
<dbReference type="RefSeq" id="WP_125646768.1">
    <property type="nucleotide sequence ID" value="NZ_JBHTOH010000014.1"/>
</dbReference>
<protein>
    <submittedName>
        <fullName evidence="2">ROK family protein</fullName>
    </submittedName>
</protein>
<dbReference type="PANTHER" id="PTHR18964:SF149">
    <property type="entry name" value="BIFUNCTIONAL UDP-N-ACETYLGLUCOSAMINE 2-EPIMERASE_N-ACETYLMANNOSAMINE KINASE"/>
    <property type="match status" value="1"/>
</dbReference>